<feature type="chain" id="PRO_5014471240" evidence="1">
    <location>
        <begin position="19"/>
        <end position="57"/>
    </location>
</feature>
<dbReference type="InParanoid" id="A0A2J6T0G7"/>
<evidence type="ECO:0000313" key="2">
    <source>
        <dbReference type="EMBL" id="PMD56423.1"/>
    </source>
</evidence>
<dbReference type="GeneID" id="36588968"/>
<dbReference type="Proteomes" id="UP000235371">
    <property type="component" value="Unassembled WGS sequence"/>
</dbReference>
<evidence type="ECO:0000313" key="3">
    <source>
        <dbReference type="Proteomes" id="UP000235371"/>
    </source>
</evidence>
<dbReference type="EMBL" id="KZ613848">
    <property type="protein sequence ID" value="PMD56423.1"/>
    <property type="molecule type" value="Genomic_DNA"/>
</dbReference>
<feature type="signal peptide" evidence="1">
    <location>
        <begin position="1"/>
        <end position="18"/>
    </location>
</feature>
<name>A0A2J6T0G7_9HELO</name>
<evidence type="ECO:0000256" key="1">
    <source>
        <dbReference type="SAM" id="SignalP"/>
    </source>
</evidence>
<accession>A0A2J6T0G7</accession>
<organism evidence="2 3">
    <name type="scientific">Hyaloscypha bicolor E</name>
    <dbReference type="NCBI Taxonomy" id="1095630"/>
    <lineage>
        <taxon>Eukaryota</taxon>
        <taxon>Fungi</taxon>
        <taxon>Dikarya</taxon>
        <taxon>Ascomycota</taxon>
        <taxon>Pezizomycotina</taxon>
        <taxon>Leotiomycetes</taxon>
        <taxon>Helotiales</taxon>
        <taxon>Hyaloscyphaceae</taxon>
        <taxon>Hyaloscypha</taxon>
        <taxon>Hyaloscypha bicolor</taxon>
    </lineage>
</organism>
<keyword evidence="1" id="KW-0732">Signal</keyword>
<keyword evidence="3" id="KW-1185">Reference proteome</keyword>
<sequence>MQFSKIVLAFAFALGVMSMPTANIEALGVREPEPHLTDANVVLGCERDADVYYDTGC</sequence>
<proteinExistence type="predicted"/>
<protein>
    <submittedName>
        <fullName evidence="2">Uncharacterized protein</fullName>
    </submittedName>
</protein>
<dbReference type="RefSeq" id="XP_024733327.1">
    <property type="nucleotide sequence ID" value="XM_024880891.1"/>
</dbReference>
<gene>
    <name evidence="2" type="ORF">K444DRAFT_616255</name>
</gene>
<reference evidence="2 3" key="1">
    <citation type="submission" date="2016-04" db="EMBL/GenBank/DDBJ databases">
        <title>A degradative enzymes factory behind the ericoid mycorrhizal symbiosis.</title>
        <authorList>
            <consortium name="DOE Joint Genome Institute"/>
            <person name="Martino E."/>
            <person name="Morin E."/>
            <person name="Grelet G."/>
            <person name="Kuo A."/>
            <person name="Kohler A."/>
            <person name="Daghino S."/>
            <person name="Barry K."/>
            <person name="Choi C."/>
            <person name="Cichocki N."/>
            <person name="Clum A."/>
            <person name="Copeland A."/>
            <person name="Hainaut M."/>
            <person name="Haridas S."/>
            <person name="Labutti K."/>
            <person name="Lindquist E."/>
            <person name="Lipzen A."/>
            <person name="Khouja H.-R."/>
            <person name="Murat C."/>
            <person name="Ohm R."/>
            <person name="Olson A."/>
            <person name="Spatafora J."/>
            <person name="Veneault-Fourrey C."/>
            <person name="Henrissat B."/>
            <person name="Grigoriev I."/>
            <person name="Martin F."/>
            <person name="Perotto S."/>
        </authorList>
    </citation>
    <scope>NUCLEOTIDE SEQUENCE [LARGE SCALE GENOMIC DNA]</scope>
    <source>
        <strain evidence="2 3">E</strain>
    </source>
</reference>
<dbReference type="AlphaFoldDB" id="A0A2J6T0G7"/>